<feature type="transmembrane region" description="Helical" evidence="1">
    <location>
        <begin position="140"/>
        <end position="157"/>
    </location>
</feature>
<dbReference type="RefSeq" id="WP_072890735.1">
    <property type="nucleotide sequence ID" value="NZ_FQVW01000024.1"/>
</dbReference>
<feature type="transmembrane region" description="Helical" evidence="1">
    <location>
        <begin position="5"/>
        <end position="25"/>
    </location>
</feature>
<sequence>MSYWFVLNIFLLIFAIWQVVTHALFPALPSHVIVGFIGFLFFLFNWTRNAVFATIRTVPERKKKIKLANLSKKVLPFHRWTGTTALLLIIVHAIMVISNLGFTMKNEKMLVGLLALIIMVLLVFTGWYRLIKPSGTVRKIHLWLGMSLFMMIAIHLLL</sequence>
<evidence type="ECO:0000256" key="1">
    <source>
        <dbReference type="SAM" id="Phobius"/>
    </source>
</evidence>
<organism evidence="2 3">
    <name type="scientific">Ornithinibacillus halophilus</name>
    <dbReference type="NCBI Taxonomy" id="930117"/>
    <lineage>
        <taxon>Bacteria</taxon>
        <taxon>Bacillati</taxon>
        <taxon>Bacillota</taxon>
        <taxon>Bacilli</taxon>
        <taxon>Bacillales</taxon>
        <taxon>Bacillaceae</taxon>
        <taxon>Ornithinibacillus</taxon>
    </lineage>
</organism>
<proteinExistence type="predicted"/>
<dbReference type="AlphaFoldDB" id="A0A1M5IIV1"/>
<feature type="transmembrane region" description="Helical" evidence="1">
    <location>
        <begin position="109"/>
        <end position="128"/>
    </location>
</feature>
<dbReference type="Proteomes" id="UP000183988">
    <property type="component" value="Unassembled WGS sequence"/>
</dbReference>
<gene>
    <name evidence="2" type="ORF">SAMN05216225_102427</name>
</gene>
<feature type="transmembrane region" description="Helical" evidence="1">
    <location>
        <begin position="76"/>
        <end position="97"/>
    </location>
</feature>
<evidence type="ECO:0000313" key="3">
    <source>
        <dbReference type="Proteomes" id="UP000183988"/>
    </source>
</evidence>
<protein>
    <recommendedName>
        <fullName evidence="4">Cytochrome b561</fullName>
    </recommendedName>
</protein>
<evidence type="ECO:0000313" key="2">
    <source>
        <dbReference type="EMBL" id="SHG27979.1"/>
    </source>
</evidence>
<dbReference type="EMBL" id="FQVW01000024">
    <property type="protein sequence ID" value="SHG27979.1"/>
    <property type="molecule type" value="Genomic_DNA"/>
</dbReference>
<dbReference type="OrthoDB" id="2389935at2"/>
<keyword evidence="3" id="KW-1185">Reference proteome</keyword>
<keyword evidence="1" id="KW-0472">Membrane</keyword>
<accession>A0A1M5IIV1</accession>
<evidence type="ECO:0008006" key="4">
    <source>
        <dbReference type="Google" id="ProtNLM"/>
    </source>
</evidence>
<keyword evidence="1" id="KW-1133">Transmembrane helix</keyword>
<name>A0A1M5IIV1_9BACI</name>
<reference evidence="2 3" key="1">
    <citation type="submission" date="2016-11" db="EMBL/GenBank/DDBJ databases">
        <authorList>
            <person name="Jaros S."/>
            <person name="Januszkiewicz K."/>
            <person name="Wedrychowicz H."/>
        </authorList>
    </citation>
    <scope>NUCLEOTIDE SEQUENCE [LARGE SCALE GENOMIC DNA]</scope>
    <source>
        <strain evidence="2 3">IBRC-M 10683</strain>
    </source>
</reference>
<feature type="transmembrane region" description="Helical" evidence="1">
    <location>
        <begin position="31"/>
        <end position="55"/>
    </location>
</feature>
<keyword evidence="1" id="KW-0812">Transmembrane</keyword>